<dbReference type="Gramene" id="KVI10900">
    <property type="protein sequence ID" value="KVI10900"/>
    <property type="gene ID" value="Ccrd_010693"/>
</dbReference>
<proteinExistence type="predicted"/>
<evidence type="ECO:0000313" key="2">
    <source>
        <dbReference type="Proteomes" id="UP000243975"/>
    </source>
</evidence>
<reference evidence="1 2" key="1">
    <citation type="journal article" date="2016" name="Sci. Rep.">
        <title>The genome sequence of the outbreeding globe artichoke constructed de novo incorporating a phase-aware low-pass sequencing strategy of F1 progeny.</title>
        <authorList>
            <person name="Scaglione D."/>
            <person name="Reyes-Chin-Wo S."/>
            <person name="Acquadro A."/>
            <person name="Froenicke L."/>
            <person name="Portis E."/>
            <person name="Beitel C."/>
            <person name="Tirone M."/>
            <person name="Mauro R."/>
            <person name="Lo Monaco A."/>
            <person name="Mauromicale G."/>
            <person name="Faccioli P."/>
            <person name="Cattivelli L."/>
            <person name="Rieseberg L."/>
            <person name="Michelmore R."/>
            <person name="Lanteri S."/>
        </authorList>
    </citation>
    <scope>NUCLEOTIDE SEQUENCE [LARGE SCALE GENOMIC DNA]</scope>
    <source>
        <strain evidence="1">2C</strain>
    </source>
</reference>
<gene>
    <name evidence="1" type="ORF">Ccrd_010693</name>
</gene>
<protein>
    <submittedName>
        <fullName evidence="1">Uncharacterized protein</fullName>
    </submittedName>
</protein>
<dbReference type="EMBL" id="LEKV01000983">
    <property type="protein sequence ID" value="KVI10900.1"/>
    <property type="molecule type" value="Genomic_DNA"/>
</dbReference>
<dbReference type="Proteomes" id="UP000243975">
    <property type="component" value="Unassembled WGS sequence"/>
</dbReference>
<sequence>MEGEPIWCNREGFWGCTSMAPSQLIWWAHIRQSGSSIHAEKCSRYPKLSRNLRNPVWREVYENQLCGVVFKQLLEWCLFLGVETNEILMPFAASFLESSRNGSMWPKASHGNTIT</sequence>
<comment type="caution">
    <text evidence="1">The sequence shown here is derived from an EMBL/GenBank/DDBJ whole genome shotgun (WGS) entry which is preliminary data.</text>
</comment>
<name>A0A103YKW1_CYNCS</name>
<organism evidence="1 2">
    <name type="scientific">Cynara cardunculus var. scolymus</name>
    <name type="common">Globe artichoke</name>
    <name type="synonym">Cynara scolymus</name>
    <dbReference type="NCBI Taxonomy" id="59895"/>
    <lineage>
        <taxon>Eukaryota</taxon>
        <taxon>Viridiplantae</taxon>
        <taxon>Streptophyta</taxon>
        <taxon>Embryophyta</taxon>
        <taxon>Tracheophyta</taxon>
        <taxon>Spermatophyta</taxon>
        <taxon>Magnoliopsida</taxon>
        <taxon>eudicotyledons</taxon>
        <taxon>Gunneridae</taxon>
        <taxon>Pentapetalae</taxon>
        <taxon>asterids</taxon>
        <taxon>campanulids</taxon>
        <taxon>Asterales</taxon>
        <taxon>Asteraceae</taxon>
        <taxon>Carduoideae</taxon>
        <taxon>Cardueae</taxon>
        <taxon>Carduinae</taxon>
        <taxon>Cynara</taxon>
    </lineage>
</organism>
<keyword evidence="2" id="KW-1185">Reference proteome</keyword>
<dbReference type="AlphaFoldDB" id="A0A103YKW1"/>
<evidence type="ECO:0000313" key="1">
    <source>
        <dbReference type="EMBL" id="KVI10900.1"/>
    </source>
</evidence>
<accession>A0A103YKW1</accession>